<name>A0A1F5PLA3_9BACT</name>
<comment type="caution">
    <text evidence="2">The sequence shown here is derived from an EMBL/GenBank/DDBJ whole genome shotgun (WGS) entry which is preliminary data.</text>
</comment>
<dbReference type="EMBL" id="MFEY01000004">
    <property type="protein sequence ID" value="OGE90735.1"/>
    <property type="molecule type" value="Genomic_DNA"/>
</dbReference>
<dbReference type="Proteomes" id="UP000177682">
    <property type="component" value="Unassembled WGS sequence"/>
</dbReference>
<feature type="signal peptide" evidence="1">
    <location>
        <begin position="1"/>
        <end position="24"/>
    </location>
</feature>
<feature type="chain" id="PRO_5009520412" description="Bacterial spore germination immunoglobulin-like domain-containing protein" evidence="1">
    <location>
        <begin position="25"/>
        <end position="159"/>
    </location>
</feature>
<organism evidence="2 3">
    <name type="scientific">Candidatus Doudnabacteria bacterium RIFCSPHIGHO2_12_FULL_48_16</name>
    <dbReference type="NCBI Taxonomy" id="1817838"/>
    <lineage>
        <taxon>Bacteria</taxon>
        <taxon>Candidatus Doudnaibacteriota</taxon>
    </lineage>
</organism>
<protein>
    <recommendedName>
        <fullName evidence="4">Bacterial spore germination immunoglobulin-like domain-containing protein</fullName>
    </recommendedName>
</protein>
<gene>
    <name evidence="2" type="ORF">A3E29_01250</name>
</gene>
<evidence type="ECO:0000313" key="2">
    <source>
        <dbReference type="EMBL" id="OGE90735.1"/>
    </source>
</evidence>
<reference evidence="2 3" key="1">
    <citation type="journal article" date="2016" name="Nat. Commun.">
        <title>Thousands of microbial genomes shed light on interconnected biogeochemical processes in an aquifer system.</title>
        <authorList>
            <person name="Anantharaman K."/>
            <person name="Brown C.T."/>
            <person name="Hug L.A."/>
            <person name="Sharon I."/>
            <person name="Castelle C.J."/>
            <person name="Probst A.J."/>
            <person name="Thomas B.C."/>
            <person name="Singh A."/>
            <person name="Wilkins M.J."/>
            <person name="Karaoz U."/>
            <person name="Brodie E.L."/>
            <person name="Williams K.H."/>
            <person name="Hubbard S.S."/>
            <person name="Banfield J.F."/>
        </authorList>
    </citation>
    <scope>NUCLEOTIDE SEQUENCE [LARGE SCALE GENOMIC DNA]</scope>
</reference>
<evidence type="ECO:0008006" key="4">
    <source>
        <dbReference type="Google" id="ProtNLM"/>
    </source>
</evidence>
<dbReference type="PROSITE" id="PS51257">
    <property type="entry name" value="PROKAR_LIPOPROTEIN"/>
    <property type="match status" value="1"/>
</dbReference>
<sequence>MTKRNAASNVVVILALCLMLSALAACGKRSPTQPDPPPVGTTPTAPVITGIEFHYAPTGLGDPRGPLVTGPVPMGSNIRVVMIATVNTDRNVNRSLKVFDPAGNVVAEISRPDSPVQASFNANMLTDFVAKKTGVYTPMAQISDAYGADSRQSPTLIVQ</sequence>
<accession>A0A1F5PLA3</accession>
<keyword evidence="1" id="KW-0732">Signal</keyword>
<evidence type="ECO:0000313" key="3">
    <source>
        <dbReference type="Proteomes" id="UP000177682"/>
    </source>
</evidence>
<evidence type="ECO:0000256" key="1">
    <source>
        <dbReference type="SAM" id="SignalP"/>
    </source>
</evidence>
<proteinExistence type="predicted"/>
<dbReference type="AlphaFoldDB" id="A0A1F5PLA3"/>